<dbReference type="SUPFAM" id="SSF81324">
    <property type="entry name" value="Voltage-gated potassium channels"/>
    <property type="match status" value="1"/>
</dbReference>
<accession>A0A7G2CSQ1</accession>
<keyword evidence="4 13" id="KW-0812">Transmembrane</keyword>
<dbReference type="Pfam" id="PF07885">
    <property type="entry name" value="Ion_trans_2"/>
    <property type="match status" value="1"/>
</dbReference>
<feature type="domain" description="RCK N-terminal" evidence="16">
    <location>
        <begin position="659"/>
        <end position="762"/>
    </location>
</feature>
<evidence type="ECO:0000256" key="5">
    <source>
        <dbReference type="ARBA" id="ARBA00022826"/>
    </source>
</evidence>
<evidence type="ECO:0000256" key="11">
    <source>
        <dbReference type="ARBA" id="ARBA00034430"/>
    </source>
</evidence>
<feature type="transmembrane region" description="Helical" evidence="13">
    <location>
        <begin position="92"/>
        <end position="113"/>
    </location>
</feature>
<sequence length="924" mass="103391">MFLRLWWLHECILVLLDYPQISSFFKEDRLAMLRALVQCFAVIGICVGIYQAVEGYYGTNPLDYFTTTYFMMVVFSSVGYGDILISTALSRFLLIVLMMVGAAYFVPLLDYIANLGVKHLNYKTYTRWFKRTDHVIIAGKFERNDLRLQLDNIFAGKRCYLQLHVVVMLDDQPDPGILVLLNAPKYRSSVTLLVGDPGNETDLDRCNARGASAIFLFGKGVNSSYYSDYDTAKQATTISNYVRKVPLFVFLHRSRYTRSMIPPGVCILEVERMNQILLGLGAVLPGMLPLVGNLIRQFDPMSQFQVWNSTDFENPKKGAIAVARAVRNIGAKQREMFSYGNFFGENENASGDATVNIEDDINWKHIYEASMAQQIIVLPMPEEQKGRSFRSMAHFLFKQGVTLIGAVRKIEGTETTYIDIACSGKLVDAVKLIVISDKEKAVLSAFETLPPVVEGNVRDTLGFDDPRSFTALRDLVESELGLAGGSFAFSPASINQSFAEMHNIHLTPNVDNRNSFDSVVVAEGVTHEEPVKESYKPADGVAIVSGSEEGEPLLREEGGLGEPRTSASDVPSREMTAEIMAESLQKLSQDPQFMKKVTSLRNVTSPHPSHLTPEIAPAAIVFAENASHLTNHIVFVELSSGLEVTSWSSEARVESFTTKVTDMFDALHPVRQHSPLVNIVLLANEDDYTFLQTMWEQESHGILTIVQGCGLVYEDLRKCNFQEAASVVVFCAGERNDPQGDIMSVLTAKSIRELCQSEIPIVVELDETWHTHLLSRNSFPGSSLNYTTEPSFMSGTVVCRHMLDTCLQESFFTPELMGVLEQILAGRQDALMVTSLQCKAGWATYMDVVDYCLDRRLLPLGIHRRHTEDRRGGRAAGGLPLHDNEPAGHVSRLHRRCVLLHQGTNREEMKKTKRFTITLYHYKQ</sequence>
<keyword evidence="6" id="KW-0630">Potassium</keyword>
<evidence type="ECO:0000259" key="15">
    <source>
        <dbReference type="Pfam" id="PF07885"/>
    </source>
</evidence>
<dbReference type="PANTHER" id="PTHR10027:SF37">
    <property type="entry name" value="CHANNEL (CAKC), PUTATIVE-RELATED"/>
    <property type="match status" value="1"/>
</dbReference>
<keyword evidence="5" id="KW-0631">Potassium channel</keyword>
<feature type="region of interest" description="Disordered" evidence="12">
    <location>
        <begin position="551"/>
        <end position="571"/>
    </location>
</feature>
<dbReference type="Proteomes" id="UP000515908">
    <property type="component" value="Chromosome 20"/>
</dbReference>
<evidence type="ECO:0000313" key="18">
    <source>
        <dbReference type="Proteomes" id="UP000515908"/>
    </source>
</evidence>
<evidence type="ECO:0000256" key="8">
    <source>
        <dbReference type="ARBA" id="ARBA00023065"/>
    </source>
</evidence>
<keyword evidence="10" id="KW-0407">Ion channel</keyword>
<evidence type="ECO:0000256" key="4">
    <source>
        <dbReference type="ARBA" id="ARBA00022692"/>
    </source>
</evidence>
<evidence type="ECO:0000256" key="13">
    <source>
        <dbReference type="SAM" id="Phobius"/>
    </source>
</evidence>
<feature type="chain" id="PRO_5028979019" evidence="14">
    <location>
        <begin position="24"/>
        <end position="924"/>
    </location>
</feature>
<proteinExistence type="predicted"/>
<evidence type="ECO:0000313" key="17">
    <source>
        <dbReference type="EMBL" id="CAD2221242.1"/>
    </source>
</evidence>
<dbReference type="GO" id="GO:0005267">
    <property type="term" value="F:potassium channel activity"/>
    <property type="evidence" value="ECO:0007669"/>
    <property type="project" value="UniProtKB-KW"/>
</dbReference>
<reference evidence="17 18" key="1">
    <citation type="submission" date="2020-08" db="EMBL/GenBank/DDBJ databases">
        <authorList>
            <person name="Newling K."/>
            <person name="Davey J."/>
            <person name="Forrester S."/>
        </authorList>
    </citation>
    <scope>NUCLEOTIDE SEQUENCE [LARGE SCALE GENOMIC DNA]</scope>
    <source>
        <strain evidence="18">Crithidia deanei Carvalho (ATCC PRA-265)</strain>
    </source>
</reference>
<evidence type="ECO:0000256" key="9">
    <source>
        <dbReference type="ARBA" id="ARBA00023136"/>
    </source>
</evidence>
<evidence type="ECO:0000256" key="12">
    <source>
        <dbReference type="SAM" id="MobiDB-lite"/>
    </source>
</evidence>
<dbReference type="InterPro" id="IPR003148">
    <property type="entry name" value="RCK_N"/>
</dbReference>
<feature type="transmembrane region" description="Helical" evidence="13">
    <location>
        <begin position="32"/>
        <end position="52"/>
    </location>
</feature>
<gene>
    <name evidence="17" type="ORF">ADEAN_000877300</name>
</gene>
<feature type="transmembrane region" description="Helical" evidence="13">
    <location>
        <begin position="64"/>
        <end position="85"/>
    </location>
</feature>
<evidence type="ECO:0000259" key="16">
    <source>
        <dbReference type="Pfam" id="PF22614"/>
    </source>
</evidence>
<dbReference type="InterPro" id="IPR013099">
    <property type="entry name" value="K_chnl_dom"/>
</dbReference>
<organism evidence="17 18">
    <name type="scientific">Angomonas deanei</name>
    <dbReference type="NCBI Taxonomy" id="59799"/>
    <lineage>
        <taxon>Eukaryota</taxon>
        <taxon>Discoba</taxon>
        <taxon>Euglenozoa</taxon>
        <taxon>Kinetoplastea</taxon>
        <taxon>Metakinetoplastina</taxon>
        <taxon>Trypanosomatida</taxon>
        <taxon>Trypanosomatidae</taxon>
        <taxon>Strigomonadinae</taxon>
        <taxon>Angomonas</taxon>
    </lineage>
</organism>
<dbReference type="Gene3D" id="1.10.287.70">
    <property type="match status" value="1"/>
</dbReference>
<keyword evidence="7 13" id="KW-1133">Transmembrane helix</keyword>
<keyword evidence="9 13" id="KW-0472">Membrane</keyword>
<evidence type="ECO:0000256" key="7">
    <source>
        <dbReference type="ARBA" id="ARBA00022989"/>
    </source>
</evidence>
<dbReference type="InterPro" id="IPR047871">
    <property type="entry name" value="K_chnl_Slo-like"/>
</dbReference>
<dbReference type="Pfam" id="PF22614">
    <property type="entry name" value="Slo-like_RCK"/>
    <property type="match status" value="2"/>
</dbReference>
<evidence type="ECO:0000256" key="1">
    <source>
        <dbReference type="ARBA" id="ARBA00004141"/>
    </source>
</evidence>
<evidence type="ECO:0000256" key="14">
    <source>
        <dbReference type="SAM" id="SignalP"/>
    </source>
</evidence>
<dbReference type="OrthoDB" id="10035564at2759"/>
<keyword evidence="3" id="KW-0633">Potassium transport</keyword>
<feature type="domain" description="RCK N-terminal" evidence="16">
    <location>
        <begin position="131"/>
        <end position="249"/>
    </location>
</feature>
<dbReference type="GO" id="GO:0016020">
    <property type="term" value="C:membrane"/>
    <property type="evidence" value="ECO:0007669"/>
    <property type="project" value="UniProtKB-SubCell"/>
</dbReference>
<comment type="subcellular location">
    <subcellularLocation>
        <location evidence="1">Membrane</location>
        <topology evidence="1">Multi-pass membrane protein</topology>
    </subcellularLocation>
</comment>
<dbReference type="VEuPathDB" id="TriTrypDB:ADEAN_000877300"/>
<keyword evidence="8" id="KW-0406">Ion transport</keyword>
<evidence type="ECO:0000256" key="3">
    <source>
        <dbReference type="ARBA" id="ARBA00022538"/>
    </source>
</evidence>
<protein>
    <submittedName>
        <fullName evidence="17">Ion channel, putative</fullName>
    </submittedName>
</protein>
<dbReference type="EMBL" id="LR877164">
    <property type="protein sequence ID" value="CAD2221242.1"/>
    <property type="molecule type" value="Genomic_DNA"/>
</dbReference>
<evidence type="ECO:0000256" key="10">
    <source>
        <dbReference type="ARBA" id="ARBA00023303"/>
    </source>
</evidence>
<feature type="domain" description="Potassium channel" evidence="15">
    <location>
        <begin position="47"/>
        <end position="115"/>
    </location>
</feature>
<evidence type="ECO:0000256" key="2">
    <source>
        <dbReference type="ARBA" id="ARBA00022448"/>
    </source>
</evidence>
<comment type="catalytic activity">
    <reaction evidence="11">
        <text>K(+)(in) = K(+)(out)</text>
        <dbReference type="Rhea" id="RHEA:29463"/>
        <dbReference type="ChEBI" id="CHEBI:29103"/>
    </reaction>
</comment>
<keyword evidence="2" id="KW-0813">Transport</keyword>
<keyword evidence="14" id="KW-0732">Signal</keyword>
<feature type="signal peptide" evidence="14">
    <location>
        <begin position="1"/>
        <end position="23"/>
    </location>
</feature>
<dbReference type="AlphaFoldDB" id="A0A7G2CSQ1"/>
<name>A0A7G2CSQ1_9TRYP</name>
<dbReference type="PANTHER" id="PTHR10027">
    <property type="entry name" value="CALCIUM-ACTIVATED POTASSIUM CHANNEL ALPHA CHAIN"/>
    <property type="match status" value="1"/>
</dbReference>
<evidence type="ECO:0000256" key="6">
    <source>
        <dbReference type="ARBA" id="ARBA00022958"/>
    </source>
</evidence>
<keyword evidence="18" id="KW-1185">Reference proteome</keyword>